<feature type="domain" description="Thiolase C-terminal" evidence="10">
    <location>
        <begin position="278"/>
        <end position="398"/>
    </location>
</feature>
<evidence type="ECO:0000259" key="10">
    <source>
        <dbReference type="Pfam" id="PF02803"/>
    </source>
</evidence>
<dbReference type="InterPro" id="IPR020615">
    <property type="entry name" value="Thiolase_acyl_enz_int_AS"/>
</dbReference>
<dbReference type="PANTHER" id="PTHR18919">
    <property type="entry name" value="ACETYL-COA C-ACYLTRANSFERASE"/>
    <property type="match status" value="1"/>
</dbReference>
<dbReference type="Pfam" id="PF00108">
    <property type="entry name" value="Thiolase_N"/>
    <property type="match status" value="1"/>
</dbReference>
<dbReference type="Pfam" id="PF02803">
    <property type="entry name" value="Thiolase_C"/>
    <property type="match status" value="1"/>
</dbReference>
<name>A0A291REN2_9NOCA</name>
<feature type="active site" description="Proton acceptor" evidence="7">
    <location>
        <position position="356"/>
    </location>
</feature>
<sequence>MKRGPIVTTTSVIVSGARTPVGRLLGGLKDFRGSDLGGFAIKAALEKGGVAPEQVDYVIMGQVLTAGAGQIPARQAAAAAGIPMDVPALTVNKVCLSGINAIALADQLIRAGEYEIVVAGGQESMTQAPHLLEKSREGFKYGDVTLRDHMAFDGLHDIFTDQAMGALTETRNDADHIGREDQDAFAAASHQKAAAAWKNGLFDDEVVPVSVPQRKGDPIVVAQDEGIRADTTVESLGKLRPAFRKDGTITAGSASQISDGAAAVVVMSKAKAQQLGLSWIAEIGAAGVVAGPDSTLQEQPANAIAKACAREGISPADLDVVEINEAFAAVGIASTRKLGIDPAKVNVNGGAIAIGHPLGMSGARIVLHLALELKRRGGGIGAAALCGGGGQGDALILKV</sequence>
<evidence type="ECO:0000259" key="9">
    <source>
        <dbReference type="Pfam" id="PF00108"/>
    </source>
</evidence>
<dbReference type="PROSITE" id="PS00737">
    <property type="entry name" value="THIOLASE_2"/>
    <property type="match status" value="1"/>
</dbReference>
<evidence type="ECO:0000256" key="2">
    <source>
        <dbReference type="ARBA" id="ARBA00012705"/>
    </source>
</evidence>
<evidence type="ECO:0000256" key="4">
    <source>
        <dbReference type="ARBA" id="ARBA00023315"/>
    </source>
</evidence>
<dbReference type="AlphaFoldDB" id="A0A291REN2"/>
<dbReference type="PROSITE" id="PS00099">
    <property type="entry name" value="THIOLASE_3"/>
    <property type="match status" value="1"/>
</dbReference>
<dbReference type="InterPro" id="IPR002155">
    <property type="entry name" value="Thiolase"/>
</dbReference>
<dbReference type="PANTHER" id="PTHR18919:SF107">
    <property type="entry name" value="ACETYL-COA ACETYLTRANSFERASE, CYTOSOLIC"/>
    <property type="match status" value="1"/>
</dbReference>
<dbReference type="EC" id="2.3.1.9" evidence="2"/>
<evidence type="ECO:0000313" key="11">
    <source>
        <dbReference type="EMBL" id="ATL66023.1"/>
    </source>
</evidence>
<dbReference type="CDD" id="cd00751">
    <property type="entry name" value="thiolase"/>
    <property type="match status" value="1"/>
</dbReference>
<dbReference type="KEGG" id="ntp:CRH09_07180"/>
<feature type="active site" description="Acyl-thioester intermediate" evidence="7">
    <location>
        <position position="95"/>
    </location>
</feature>
<evidence type="ECO:0000256" key="6">
    <source>
        <dbReference type="ARBA" id="ARBA00040529"/>
    </source>
</evidence>
<gene>
    <name evidence="11" type="ORF">CRH09_07180</name>
</gene>
<dbReference type="EMBL" id="CP023778">
    <property type="protein sequence ID" value="ATL66023.1"/>
    <property type="molecule type" value="Genomic_DNA"/>
</dbReference>
<evidence type="ECO:0000313" key="12">
    <source>
        <dbReference type="Proteomes" id="UP000221961"/>
    </source>
</evidence>
<keyword evidence="3 8" id="KW-0808">Transferase</keyword>
<evidence type="ECO:0000256" key="8">
    <source>
        <dbReference type="RuleBase" id="RU003557"/>
    </source>
</evidence>
<evidence type="ECO:0000256" key="1">
    <source>
        <dbReference type="ARBA" id="ARBA00010982"/>
    </source>
</evidence>
<dbReference type="NCBIfam" id="TIGR01930">
    <property type="entry name" value="AcCoA-C-Actrans"/>
    <property type="match status" value="1"/>
</dbReference>
<dbReference type="InterPro" id="IPR016039">
    <property type="entry name" value="Thiolase-like"/>
</dbReference>
<evidence type="ECO:0000256" key="3">
    <source>
        <dbReference type="ARBA" id="ARBA00022679"/>
    </source>
</evidence>
<protein>
    <recommendedName>
        <fullName evidence="6">Probable acetyl-CoA acetyltransferase</fullName>
        <ecNumber evidence="2">2.3.1.9</ecNumber>
    </recommendedName>
    <alternativeName>
        <fullName evidence="5">Acetoacetyl-CoA thiolase</fullName>
    </alternativeName>
</protein>
<dbReference type="FunFam" id="3.40.47.10:FF:000010">
    <property type="entry name" value="Acetyl-CoA acetyltransferase (Thiolase)"/>
    <property type="match status" value="1"/>
</dbReference>
<proteinExistence type="inferred from homology"/>
<dbReference type="Gene3D" id="3.40.47.10">
    <property type="match status" value="2"/>
</dbReference>
<dbReference type="SUPFAM" id="SSF53901">
    <property type="entry name" value="Thiolase-like"/>
    <property type="match status" value="2"/>
</dbReference>
<keyword evidence="4 8" id="KW-0012">Acyltransferase</keyword>
<dbReference type="GO" id="GO:0003985">
    <property type="term" value="F:acetyl-CoA C-acetyltransferase activity"/>
    <property type="evidence" value="ECO:0007669"/>
    <property type="project" value="UniProtKB-EC"/>
</dbReference>
<reference evidence="11 12" key="1">
    <citation type="submission" date="2017-10" db="EMBL/GenBank/DDBJ databases">
        <title>Comparative genomics between pathogenic Norcardia.</title>
        <authorList>
            <person name="Zeng L."/>
        </authorList>
    </citation>
    <scope>NUCLEOTIDE SEQUENCE [LARGE SCALE GENOMIC DNA]</scope>
    <source>
        <strain evidence="11 12">NC_YFY_NT001</strain>
    </source>
</reference>
<feature type="domain" description="Thiolase N-terminal" evidence="9">
    <location>
        <begin position="12"/>
        <end position="269"/>
    </location>
</feature>
<dbReference type="PIRSF" id="PIRSF000429">
    <property type="entry name" value="Ac-CoA_Ac_transf"/>
    <property type="match status" value="1"/>
</dbReference>
<dbReference type="InterPro" id="IPR020616">
    <property type="entry name" value="Thiolase_N"/>
</dbReference>
<comment type="similarity">
    <text evidence="1 8">Belongs to the thiolase-like superfamily. Thiolase family.</text>
</comment>
<evidence type="ECO:0000256" key="5">
    <source>
        <dbReference type="ARBA" id="ARBA00030755"/>
    </source>
</evidence>
<dbReference type="InterPro" id="IPR020610">
    <property type="entry name" value="Thiolase_AS"/>
</dbReference>
<dbReference type="InterPro" id="IPR020613">
    <property type="entry name" value="Thiolase_CS"/>
</dbReference>
<accession>A0A291REN2</accession>
<dbReference type="Proteomes" id="UP000221961">
    <property type="component" value="Chromosome"/>
</dbReference>
<dbReference type="InterPro" id="IPR020617">
    <property type="entry name" value="Thiolase_C"/>
</dbReference>
<organism evidence="11 12">
    <name type="scientific">Nocardia terpenica</name>
    <dbReference type="NCBI Taxonomy" id="455432"/>
    <lineage>
        <taxon>Bacteria</taxon>
        <taxon>Bacillati</taxon>
        <taxon>Actinomycetota</taxon>
        <taxon>Actinomycetes</taxon>
        <taxon>Mycobacteriales</taxon>
        <taxon>Nocardiaceae</taxon>
        <taxon>Nocardia</taxon>
    </lineage>
</organism>
<evidence type="ECO:0000256" key="7">
    <source>
        <dbReference type="PIRSR" id="PIRSR000429-1"/>
    </source>
</evidence>
<dbReference type="PROSITE" id="PS00098">
    <property type="entry name" value="THIOLASE_1"/>
    <property type="match status" value="1"/>
</dbReference>
<feature type="active site" description="Proton acceptor" evidence="7">
    <location>
        <position position="386"/>
    </location>
</feature>